<evidence type="ECO:0000259" key="3">
    <source>
        <dbReference type="Pfam" id="PF03372"/>
    </source>
</evidence>
<dbReference type="EMBL" id="JADIMK010000011">
    <property type="protein sequence ID" value="MBO8455061.1"/>
    <property type="molecule type" value="Genomic_DNA"/>
</dbReference>
<keyword evidence="4" id="KW-0255">Endonuclease</keyword>
<dbReference type="GO" id="GO:0004519">
    <property type="term" value="F:endonuclease activity"/>
    <property type="evidence" value="ECO:0007669"/>
    <property type="project" value="UniProtKB-KW"/>
</dbReference>
<dbReference type="SUPFAM" id="SSF56219">
    <property type="entry name" value="DNase I-like"/>
    <property type="match status" value="1"/>
</dbReference>
<sequence>MKSLLKIIPLLAVALFAFSCGEKPDATDDSPPQSQNPSTQEPENPTPPVTTEPIEVKVVSFNVRYPADSDTGEQAWDFRFPGICAMIEEVAPDIIGTQECYPSQREEILAAFPKYKAYGVRRSDGIDAIGKSETTSIIYDEERLEIVDKGTFWLSETPDVPSTGWDATIKRTTTWILFKEKESGKCFYHYNTHLDHAGVEAQKQGAKLIRMKMTAQNTDKLPVILSGDMNVSQGSEACKNFEMNSVRADAPKTDKYPTCHGYGSKTQQIDHIFYENCTAVEFKTLRGPWAGLTYISDHHPVMAVVKMK</sequence>
<dbReference type="PROSITE" id="PS51257">
    <property type="entry name" value="PROKAR_LIPOPROTEIN"/>
    <property type="match status" value="1"/>
</dbReference>
<keyword evidence="4" id="KW-0378">Hydrolase</keyword>
<dbReference type="InterPro" id="IPR036691">
    <property type="entry name" value="Endo/exonu/phosph_ase_sf"/>
</dbReference>
<dbReference type="GO" id="GO:0000175">
    <property type="term" value="F:3'-5'-RNA exonuclease activity"/>
    <property type="evidence" value="ECO:0007669"/>
    <property type="project" value="TreeGrafter"/>
</dbReference>
<evidence type="ECO:0000256" key="1">
    <source>
        <dbReference type="SAM" id="MobiDB-lite"/>
    </source>
</evidence>
<gene>
    <name evidence="4" type="ORF">IAC08_01480</name>
</gene>
<dbReference type="Gene3D" id="3.60.10.10">
    <property type="entry name" value="Endonuclease/exonuclease/phosphatase"/>
    <property type="match status" value="1"/>
</dbReference>
<comment type="caution">
    <text evidence="4">The sequence shown here is derived from an EMBL/GenBank/DDBJ whole genome shotgun (WGS) entry which is preliminary data.</text>
</comment>
<dbReference type="PANTHER" id="PTHR12121">
    <property type="entry name" value="CARBON CATABOLITE REPRESSOR PROTEIN 4"/>
    <property type="match status" value="1"/>
</dbReference>
<dbReference type="AlphaFoldDB" id="A0A9D9HJN9"/>
<evidence type="ECO:0000313" key="4">
    <source>
        <dbReference type="EMBL" id="MBO8455061.1"/>
    </source>
</evidence>
<keyword evidence="4" id="KW-0540">Nuclease</keyword>
<reference evidence="4" key="2">
    <citation type="journal article" date="2021" name="PeerJ">
        <title>Extensive microbial diversity within the chicken gut microbiome revealed by metagenomics and culture.</title>
        <authorList>
            <person name="Gilroy R."/>
            <person name="Ravi A."/>
            <person name="Getino M."/>
            <person name="Pursley I."/>
            <person name="Horton D.L."/>
            <person name="Alikhan N.F."/>
            <person name="Baker D."/>
            <person name="Gharbi K."/>
            <person name="Hall N."/>
            <person name="Watson M."/>
            <person name="Adriaenssens E.M."/>
            <person name="Foster-Nyarko E."/>
            <person name="Jarju S."/>
            <person name="Secka A."/>
            <person name="Antonio M."/>
            <person name="Oren A."/>
            <person name="Chaudhuri R.R."/>
            <person name="La Ragione R."/>
            <person name="Hildebrand F."/>
            <person name="Pallen M.J."/>
        </authorList>
    </citation>
    <scope>NUCLEOTIDE SEQUENCE</scope>
    <source>
        <strain evidence="4">B1-3475</strain>
    </source>
</reference>
<feature type="domain" description="Endonuclease/exonuclease/phosphatase" evidence="3">
    <location>
        <begin position="60"/>
        <end position="298"/>
    </location>
</feature>
<evidence type="ECO:0000256" key="2">
    <source>
        <dbReference type="SAM" id="SignalP"/>
    </source>
</evidence>
<dbReference type="InterPro" id="IPR050410">
    <property type="entry name" value="CCR4/nocturin_mRNA_transcr"/>
</dbReference>
<proteinExistence type="predicted"/>
<evidence type="ECO:0000313" key="5">
    <source>
        <dbReference type="Proteomes" id="UP000823617"/>
    </source>
</evidence>
<protein>
    <submittedName>
        <fullName evidence="4">Endonuclease/exonuclease/phosphatase family protein</fullName>
    </submittedName>
</protein>
<dbReference type="PANTHER" id="PTHR12121:SF36">
    <property type="entry name" value="ENDONUCLEASE_EXONUCLEASE_PHOSPHATASE DOMAIN-CONTAINING PROTEIN"/>
    <property type="match status" value="1"/>
</dbReference>
<organism evidence="4 5">
    <name type="scientific">Candidatus Cryptobacteroides intestinigallinarum</name>
    <dbReference type="NCBI Taxonomy" id="2840767"/>
    <lineage>
        <taxon>Bacteria</taxon>
        <taxon>Pseudomonadati</taxon>
        <taxon>Bacteroidota</taxon>
        <taxon>Bacteroidia</taxon>
        <taxon>Bacteroidales</taxon>
        <taxon>Candidatus Cryptobacteroides</taxon>
    </lineage>
</organism>
<name>A0A9D9HJN9_9BACT</name>
<reference evidence="4" key="1">
    <citation type="submission" date="2020-10" db="EMBL/GenBank/DDBJ databases">
        <authorList>
            <person name="Gilroy R."/>
        </authorList>
    </citation>
    <scope>NUCLEOTIDE SEQUENCE</scope>
    <source>
        <strain evidence="4">B1-3475</strain>
    </source>
</reference>
<dbReference type="InterPro" id="IPR005135">
    <property type="entry name" value="Endo/exonuclease/phosphatase"/>
</dbReference>
<accession>A0A9D9HJN9</accession>
<keyword evidence="2" id="KW-0732">Signal</keyword>
<dbReference type="Proteomes" id="UP000823617">
    <property type="component" value="Unassembled WGS sequence"/>
</dbReference>
<dbReference type="Pfam" id="PF03372">
    <property type="entry name" value="Exo_endo_phos"/>
    <property type="match status" value="1"/>
</dbReference>
<dbReference type="CDD" id="cd09083">
    <property type="entry name" value="EEP-1"/>
    <property type="match status" value="1"/>
</dbReference>
<feature type="signal peptide" evidence="2">
    <location>
        <begin position="1"/>
        <end position="19"/>
    </location>
</feature>
<feature type="chain" id="PRO_5038673053" evidence="2">
    <location>
        <begin position="20"/>
        <end position="308"/>
    </location>
</feature>
<feature type="region of interest" description="Disordered" evidence="1">
    <location>
        <begin position="24"/>
        <end position="51"/>
    </location>
</feature>